<feature type="compositionally biased region" description="Basic residues" evidence="1">
    <location>
        <begin position="248"/>
        <end position="260"/>
    </location>
</feature>
<comment type="caution">
    <text evidence="2">The sequence shown here is derived from an EMBL/GenBank/DDBJ whole genome shotgun (WGS) entry which is preliminary data.</text>
</comment>
<evidence type="ECO:0000256" key="1">
    <source>
        <dbReference type="SAM" id="MobiDB-lite"/>
    </source>
</evidence>
<proteinExistence type="predicted"/>
<protein>
    <submittedName>
        <fullName evidence="2">Uncharacterized protein</fullName>
    </submittedName>
</protein>
<feature type="compositionally biased region" description="Acidic residues" evidence="1">
    <location>
        <begin position="184"/>
        <end position="196"/>
    </location>
</feature>
<gene>
    <name evidence="2" type="ORF">A9F13_17g00187</name>
</gene>
<reference evidence="2 3" key="1">
    <citation type="submission" date="2017-04" db="EMBL/GenBank/DDBJ databases">
        <title>Draft genome of the yeast Clavispora lusitaniae type strain CBS 6936.</title>
        <authorList>
            <person name="Durrens P."/>
            <person name="Klopp C."/>
            <person name="Biteau N."/>
            <person name="Fitton-Ouhabi V."/>
            <person name="Dementhon K."/>
            <person name="Accoceberry I."/>
            <person name="Sherman D.J."/>
            <person name="Noel T."/>
        </authorList>
    </citation>
    <scope>NUCLEOTIDE SEQUENCE [LARGE SCALE GENOMIC DNA]</scope>
    <source>
        <strain evidence="2 3">CBS 6936</strain>
    </source>
</reference>
<feature type="compositionally biased region" description="Polar residues" evidence="1">
    <location>
        <begin position="134"/>
        <end position="149"/>
    </location>
</feature>
<feature type="region of interest" description="Disordered" evidence="1">
    <location>
        <begin position="175"/>
        <end position="260"/>
    </location>
</feature>
<dbReference type="AlphaFoldDB" id="A0AA91PXH2"/>
<name>A0AA91PXH2_CLALS</name>
<feature type="compositionally biased region" description="Polar residues" evidence="1">
    <location>
        <begin position="206"/>
        <end position="240"/>
    </location>
</feature>
<dbReference type="EMBL" id="LYUB02000017">
    <property type="protein sequence ID" value="OVF06808.1"/>
    <property type="molecule type" value="Genomic_DNA"/>
</dbReference>
<feature type="region of interest" description="Disordered" evidence="1">
    <location>
        <begin position="126"/>
        <end position="149"/>
    </location>
</feature>
<dbReference type="Proteomes" id="UP000195602">
    <property type="component" value="Unassembled WGS sequence"/>
</dbReference>
<evidence type="ECO:0000313" key="2">
    <source>
        <dbReference type="EMBL" id="OVF06808.1"/>
    </source>
</evidence>
<accession>A0AA91PXH2</accession>
<evidence type="ECO:0000313" key="3">
    <source>
        <dbReference type="Proteomes" id="UP000195602"/>
    </source>
</evidence>
<sequence length="260" mass="29097">MLQVPPVSDKLQNALQRVLDNKILNDDAFWCADILPALVDRLHEIKLSVASKDMHPECLEAHIVAVADEIQSRLQTEFSDGAPFTILRIAELVLRYDDNGYSLTTAQHMKKYIDALKKTVFVSSKETDYPLSPGETSRPQTPSTLFSATPSDYDHHNLPTNVLFVPIPWAETSNQMKDKHVEESEKDEVLEEPNNEPDEKIESSDNQHVPTSDSPNGDSNGHGTSTQQRTPDPDSSNEAKTSPETKVRRSPRPSKKQKVT</sequence>
<dbReference type="KEGG" id="clus:A9F13_17g00187"/>
<organism evidence="2 3">
    <name type="scientific">Clavispora lusitaniae</name>
    <name type="common">Candida lusitaniae</name>
    <dbReference type="NCBI Taxonomy" id="36911"/>
    <lineage>
        <taxon>Eukaryota</taxon>
        <taxon>Fungi</taxon>
        <taxon>Dikarya</taxon>
        <taxon>Ascomycota</taxon>
        <taxon>Saccharomycotina</taxon>
        <taxon>Pichiomycetes</taxon>
        <taxon>Metschnikowiaceae</taxon>
        <taxon>Clavispora</taxon>
    </lineage>
</organism>